<dbReference type="SUPFAM" id="SSF51735">
    <property type="entry name" value="NAD(P)-binding Rossmann-fold domains"/>
    <property type="match status" value="1"/>
</dbReference>
<organism evidence="5 6">
    <name type="scientific">Microbacterium protaetiae</name>
    <dbReference type="NCBI Taxonomy" id="2509458"/>
    <lineage>
        <taxon>Bacteria</taxon>
        <taxon>Bacillati</taxon>
        <taxon>Actinomycetota</taxon>
        <taxon>Actinomycetes</taxon>
        <taxon>Micrococcales</taxon>
        <taxon>Microbacteriaceae</taxon>
        <taxon>Microbacterium</taxon>
    </lineage>
</organism>
<dbReference type="RefSeq" id="WP_129389085.1">
    <property type="nucleotide sequence ID" value="NZ_CP035494.1"/>
</dbReference>
<comment type="similarity">
    <text evidence="1">Belongs to the NAD(P)-dependent epimerase/dehydratase family.</text>
</comment>
<accession>A0A4V0YDC1</accession>
<evidence type="ECO:0000256" key="2">
    <source>
        <dbReference type="ARBA" id="ARBA00023002"/>
    </source>
</evidence>
<keyword evidence="6" id="KW-1185">Reference proteome</keyword>
<evidence type="ECO:0000313" key="6">
    <source>
        <dbReference type="Proteomes" id="UP000293995"/>
    </source>
</evidence>
<reference evidence="5 6" key="1">
    <citation type="submission" date="2019-01" db="EMBL/GenBank/DDBJ databases">
        <title>Genome sequencing of strain DFW100M-13.</title>
        <authorList>
            <person name="Heo J."/>
            <person name="Kim S.-J."/>
            <person name="Kim J.-S."/>
            <person name="Hong S.-B."/>
            <person name="Kwon S.-W."/>
        </authorList>
    </citation>
    <scope>NUCLEOTIDE SEQUENCE [LARGE SCALE GENOMIC DNA]</scope>
    <source>
        <strain evidence="5 6">DFW100M-13</strain>
    </source>
</reference>
<dbReference type="CDD" id="cd08946">
    <property type="entry name" value="SDR_e"/>
    <property type="match status" value="1"/>
</dbReference>
<dbReference type="GO" id="GO:0016491">
    <property type="term" value="F:oxidoreductase activity"/>
    <property type="evidence" value="ECO:0007669"/>
    <property type="project" value="UniProtKB-KW"/>
</dbReference>
<dbReference type="Pfam" id="PF01370">
    <property type="entry name" value="Epimerase"/>
    <property type="match status" value="1"/>
</dbReference>
<evidence type="ECO:0000313" key="5">
    <source>
        <dbReference type="EMBL" id="QAY60191.1"/>
    </source>
</evidence>
<dbReference type="InterPro" id="IPR001509">
    <property type="entry name" value="Epimerase_deHydtase"/>
</dbReference>
<sequence length="276" mass="29436">MVVPSATSLRVAVTGAAGSLARDIIPGLVARGHEVIGIDRREEVSFSGARWETCSIADRDRVSAIFAGCDAVIHLAGIPLEDDWESILAVNIDGTQAVLEAARRAGVRRVILASSIHAAGFVPVPEPGMTLDDAVPVRPNTFYGVSKAALEALGSLYHDRWGLEVVCVRIASRFARPQDERMLRTWLSPADAVRLFDAALTAPDVGYRVVWGVSANTRGYLSHAGGASIGFEPHDDAEAYAAQVEGRVTAWDERYIGGSFCSPTPPRFEALAGGAR</sequence>
<protein>
    <submittedName>
        <fullName evidence="5">NAD(P)-dependent oxidoreductase</fullName>
    </submittedName>
</protein>
<dbReference type="AlphaFoldDB" id="A0A4V0YDC1"/>
<dbReference type="Gene3D" id="3.40.50.720">
    <property type="entry name" value="NAD(P)-binding Rossmann-like Domain"/>
    <property type="match status" value="1"/>
</dbReference>
<keyword evidence="2" id="KW-0560">Oxidoreductase</keyword>
<keyword evidence="3" id="KW-0520">NAD</keyword>
<dbReference type="InterPro" id="IPR036291">
    <property type="entry name" value="NAD(P)-bd_dom_sf"/>
</dbReference>
<dbReference type="PANTHER" id="PTHR43103">
    <property type="entry name" value="NUCLEOSIDE-DIPHOSPHATE-SUGAR EPIMERASE"/>
    <property type="match status" value="1"/>
</dbReference>
<evidence type="ECO:0000256" key="1">
    <source>
        <dbReference type="ARBA" id="ARBA00007637"/>
    </source>
</evidence>
<dbReference type="PANTHER" id="PTHR43103:SF5">
    <property type="entry name" value="4-EPIMERASE, PUTATIVE (AFU_ORTHOLOGUE AFUA_7G00360)-RELATED"/>
    <property type="match status" value="1"/>
</dbReference>
<dbReference type="OrthoDB" id="9795501at2"/>
<dbReference type="EMBL" id="CP035494">
    <property type="protein sequence ID" value="QAY60191.1"/>
    <property type="molecule type" value="Genomic_DNA"/>
</dbReference>
<feature type="domain" description="NAD-dependent epimerase/dehydratase" evidence="4">
    <location>
        <begin position="11"/>
        <end position="175"/>
    </location>
</feature>
<dbReference type="KEGG" id="mprt:ET475_09450"/>
<gene>
    <name evidence="5" type="ORF">ET475_09450</name>
</gene>
<evidence type="ECO:0000259" key="4">
    <source>
        <dbReference type="Pfam" id="PF01370"/>
    </source>
</evidence>
<name>A0A4V0YDC1_9MICO</name>
<dbReference type="Proteomes" id="UP000293995">
    <property type="component" value="Chromosome"/>
</dbReference>
<evidence type="ECO:0000256" key="3">
    <source>
        <dbReference type="ARBA" id="ARBA00023027"/>
    </source>
</evidence>
<proteinExistence type="inferred from homology"/>